<dbReference type="RefSeq" id="XP_018141512.1">
    <property type="nucleotide sequence ID" value="XM_018284696.1"/>
</dbReference>
<dbReference type="OrthoDB" id="5243398at2759"/>
<sequence>MPPVAAPGNPDSRLNHNAPQAELVEAAGVDDDIPSMLPSATFTASMPPDNGNDAAYTSTSFAYYDGRIKNGIPSKLQHLDSGKHGNFSVMHIGLLNLGSSERLEAARRTSEGTEAASRVFNQAGYRSLRQLKQDGPAAEAEQQAMSLNNTGKNSARSKSQPGNAFVQRKMSLSPHETKAEQARLLTLLRTLNPVKVVDQLCKGLAYFGGIPGAPPPANDGIFPQSNAANGSGSFFVGWLAEIFPNVDVSTGPHISVPPTSASPPSNLQATATASSSPIPLSPPASALPTTTPTAQTAATESFSTNEVAVLPAKRKRGRPKGSKSSKIRADKGKKHVSKALKYSVPLVIPSIGVDGSTGGGDQLESDTIVATDNTSAPGLPGHSNTHSKAQNNTPVPRKRGRPKGSKNRPKDKANETPPSVAEPRTARIAQGTPSSGTVNTENIFSDDNYPASVRFLEDGIGGQPIPPTSRPADVEDNQQITHTIANKSPAQKRKSTQQTRPDIARSTNLAATPSQAPQGTKRRRMSTVIGPNATSGSQSESVSSSFDSQPHTTTSGNEAMRMGAHTPQAPQLGHFYNIATSPQPQQLESPSLNPTMQGQQTTRPFRSLHVNTAAMQSYYNQQRLQQASHHMTSISASGGSFSQNLPGGTNARLSQNQTKHAPGHQPAGQQARGRKQDPQSNHSRQPAAQSTTNTTMGSYSSFNSQGFM</sequence>
<name>A0A179FFS7_METCM</name>
<feature type="region of interest" description="Disordered" evidence="1">
    <location>
        <begin position="371"/>
        <end position="561"/>
    </location>
</feature>
<dbReference type="STRING" id="1380566.A0A179FFS7"/>
<keyword evidence="3" id="KW-1185">Reference proteome</keyword>
<feature type="compositionally biased region" description="Polar residues" evidence="1">
    <location>
        <begin position="496"/>
        <end position="518"/>
    </location>
</feature>
<protein>
    <submittedName>
        <fullName evidence="2">DNA binding domain with preference for A/T rich regions-like protein</fullName>
    </submittedName>
</protein>
<dbReference type="AlphaFoldDB" id="A0A179FFS7"/>
<organism evidence="2 3">
    <name type="scientific">Pochonia chlamydosporia 170</name>
    <dbReference type="NCBI Taxonomy" id="1380566"/>
    <lineage>
        <taxon>Eukaryota</taxon>
        <taxon>Fungi</taxon>
        <taxon>Dikarya</taxon>
        <taxon>Ascomycota</taxon>
        <taxon>Pezizomycotina</taxon>
        <taxon>Sordariomycetes</taxon>
        <taxon>Hypocreomycetidae</taxon>
        <taxon>Hypocreales</taxon>
        <taxon>Clavicipitaceae</taxon>
        <taxon>Pochonia</taxon>
    </lineage>
</organism>
<evidence type="ECO:0000256" key="1">
    <source>
        <dbReference type="SAM" id="MobiDB-lite"/>
    </source>
</evidence>
<feature type="region of interest" description="Disordered" evidence="1">
    <location>
        <begin position="582"/>
        <end position="601"/>
    </location>
</feature>
<comment type="caution">
    <text evidence="2">The sequence shown here is derived from an EMBL/GenBank/DDBJ whole genome shotgun (WGS) entry which is preliminary data.</text>
</comment>
<evidence type="ECO:0000313" key="3">
    <source>
        <dbReference type="Proteomes" id="UP000078397"/>
    </source>
</evidence>
<evidence type="ECO:0000313" key="2">
    <source>
        <dbReference type="EMBL" id="OAQ64198.1"/>
    </source>
</evidence>
<feature type="compositionally biased region" description="Polar residues" evidence="1">
    <location>
        <begin position="477"/>
        <end position="489"/>
    </location>
</feature>
<feature type="compositionally biased region" description="Polar residues" evidence="1">
    <location>
        <begin position="431"/>
        <end position="445"/>
    </location>
</feature>
<feature type="compositionally biased region" description="Polar residues" evidence="1">
    <location>
        <begin position="678"/>
        <end position="708"/>
    </location>
</feature>
<feature type="region of interest" description="Disordered" evidence="1">
    <location>
        <begin position="254"/>
        <end position="336"/>
    </location>
</feature>
<feature type="compositionally biased region" description="Basic residues" evidence="1">
    <location>
        <begin position="312"/>
        <end position="336"/>
    </location>
</feature>
<reference evidence="2 3" key="1">
    <citation type="journal article" date="2016" name="PLoS Pathog.">
        <title>Biosynthesis of antibiotic leucinostatins in bio-control fungus Purpureocillium lilacinum and their inhibition on phytophthora revealed by genome mining.</title>
        <authorList>
            <person name="Wang G."/>
            <person name="Liu Z."/>
            <person name="Lin R."/>
            <person name="Li E."/>
            <person name="Mao Z."/>
            <person name="Ling J."/>
            <person name="Yang Y."/>
            <person name="Yin W.B."/>
            <person name="Xie B."/>
        </authorList>
    </citation>
    <scope>NUCLEOTIDE SEQUENCE [LARGE SCALE GENOMIC DNA]</scope>
    <source>
        <strain evidence="2">170</strain>
    </source>
</reference>
<accession>A0A179FFS7</accession>
<dbReference type="GeneID" id="28848690"/>
<feature type="region of interest" description="Disordered" evidence="1">
    <location>
        <begin position="629"/>
        <end position="708"/>
    </location>
</feature>
<gene>
    <name evidence="2" type="ORF">VFPPC_05512</name>
</gene>
<feature type="compositionally biased region" description="Low complexity" evidence="1">
    <location>
        <begin position="268"/>
        <end position="299"/>
    </location>
</feature>
<dbReference type="Proteomes" id="UP000078397">
    <property type="component" value="Unassembled WGS sequence"/>
</dbReference>
<feature type="compositionally biased region" description="Polar residues" evidence="1">
    <location>
        <begin position="257"/>
        <end position="267"/>
    </location>
</feature>
<dbReference type="KEGG" id="pchm:VFPPC_05512"/>
<feature type="compositionally biased region" description="Basic residues" evidence="1">
    <location>
        <begin position="396"/>
        <end position="407"/>
    </location>
</feature>
<feature type="compositionally biased region" description="Polar residues" evidence="1">
    <location>
        <begin position="371"/>
        <end position="394"/>
    </location>
</feature>
<proteinExistence type="predicted"/>
<dbReference type="EMBL" id="LSBJ02000005">
    <property type="protein sequence ID" value="OAQ64198.1"/>
    <property type="molecule type" value="Genomic_DNA"/>
</dbReference>
<feature type="compositionally biased region" description="Low complexity" evidence="1">
    <location>
        <begin position="535"/>
        <end position="548"/>
    </location>
</feature>
<feature type="compositionally biased region" description="Polar residues" evidence="1">
    <location>
        <begin position="629"/>
        <end position="659"/>
    </location>
</feature>